<dbReference type="Pfam" id="PF14007">
    <property type="entry name" value="YtpI"/>
    <property type="match status" value="1"/>
</dbReference>
<dbReference type="InterPro" id="IPR025618">
    <property type="entry name" value="YtpI"/>
</dbReference>
<keyword evidence="1" id="KW-0472">Membrane</keyword>
<comment type="caution">
    <text evidence="2">The sequence shown here is derived from an EMBL/GenBank/DDBJ whole genome shotgun (WGS) entry which is preliminary data.</text>
</comment>
<protein>
    <recommendedName>
        <fullName evidence="4">YtpI-like protein</fullName>
    </recommendedName>
</protein>
<feature type="transmembrane region" description="Helical" evidence="1">
    <location>
        <begin position="46"/>
        <end position="64"/>
    </location>
</feature>
<dbReference type="RefSeq" id="WP_239289826.1">
    <property type="nucleotide sequence ID" value="NZ_JAVDTR010000002.1"/>
</dbReference>
<feature type="transmembrane region" description="Helical" evidence="1">
    <location>
        <begin position="70"/>
        <end position="88"/>
    </location>
</feature>
<evidence type="ECO:0000313" key="2">
    <source>
        <dbReference type="EMBL" id="MDR6722626.1"/>
    </source>
</evidence>
<dbReference type="EMBL" id="JAVDTR010000002">
    <property type="protein sequence ID" value="MDR6722626.1"/>
    <property type="molecule type" value="Genomic_DNA"/>
</dbReference>
<feature type="transmembrane region" description="Helical" evidence="1">
    <location>
        <begin position="6"/>
        <end position="26"/>
    </location>
</feature>
<proteinExistence type="predicted"/>
<organism evidence="2 3">
    <name type="scientific">Paenibacillus amylolyticus</name>
    <dbReference type="NCBI Taxonomy" id="1451"/>
    <lineage>
        <taxon>Bacteria</taxon>
        <taxon>Bacillati</taxon>
        <taxon>Bacillota</taxon>
        <taxon>Bacilli</taxon>
        <taxon>Bacillales</taxon>
        <taxon>Paenibacillaceae</taxon>
        <taxon>Paenibacillus</taxon>
    </lineage>
</organism>
<keyword evidence="1" id="KW-0812">Transmembrane</keyword>
<evidence type="ECO:0008006" key="4">
    <source>
        <dbReference type="Google" id="ProtNLM"/>
    </source>
</evidence>
<dbReference type="Proteomes" id="UP001254832">
    <property type="component" value="Unassembled WGS sequence"/>
</dbReference>
<sequence length="113" mass="12533">MFIEVLKYSLIAIFTLTLVCAAVNSIRSHRSTHPATTGVYRSWTNIWMGAMLIVLALILMFVFSGSTLSIVVEAFFLLVGAYNLFAGLRNRSHYARLQQQAEGRSPHPSSPSV</sequence>
<evidence type="ECO:0000313" key="3">
    <source>
        <dbReference type="Proteomes" id="UP001254832"/>
    </source>
</evidence>
<dbReference type="AlphaFoldDB" id="A0AAP5H2A3"/>
<name>A0AAP5H2A3_PAEAM</name>
<accession>A0AAP5H2A3</accession>
<evidence type="ECO:0000256" key="1">
    <source>
        <dbReference type="SAM" id="Phobius"/>
    </source>
</evidence>
<gene>
    <name evidence="2" type="ORF">J2W91_001074</name>
</gene>
<keyword evidence="1" id="KW-1133">Transmembrane helix</keyword>
<reference evidence="2" key="1">
    <citation type="submission" date="2023-07" db="EMBL/GenBank/DDBJ databases">
        <title>Sorghum-associated microbial communities from plants grown in Nebraska, USA.</title>
        <authorList>
            <person name="Schachtman D."/>
        </authorList>
    </citation>
    <scope>NUCLEOTIDE SEQUENCE</scope>
    <source>
        <strain evidence="2">BE80</strain>
    </source>
</reference>